<accession>A0ABU5U824</accession>
<dbReference type="EMBL" id="JAYGHT010000215">
    <property type="protein sequence ID" value="MEA5523324.1"/>
    <property type="molecule type" value="Genomic_DNA"/>
</dbReference>
<evidence type="ECO:0000313" key="1">
    <source>
        <dbReference type="EMBL" id="MEA5523324.1"/>
    </source>
</evidence>
<organism evidence="1 2">
    <name type="scientific">Limnoraphis robusta CCNP1315</name>
    <dbReference type="NCBI Taxonomy" id="3110306"/>
    <lineage>
        <taxon>Bacteria</taxon>
        <taxon>Bacillati</taxon>
        <taxon>Cyanobacteriota</taxon>
        <taxon>Cyanophyceae</taxon>
        <taxon>Oscillatoriophycideae</taxon>
        <taxon>Oscillatoriales</taxon>
        <taxon>Sirenicapillariaceae</taxon>
        <taxon>Limnoraphis</taxon>
    </lineage>
</organism>
<comment type="caution">
    <text evidence="1">The sequence shown here is derived from an EMBL/GenBank/DDBJ whole genome shotgun (WGS) entry which is preliminary data.</text>
</comment>
<evidence type="ECO:0000313" key="2">
    <source>
        <dbReference type="Proteomes" id="UP001301728"/>
    </source>
</evidence>
<sequence>MKEKCFWHRLVAVMTLTLVLVTVQFHIPYNPAFAVQNVTCYSDKMSHTDCTINNTTNNTTNNTINNTQREFILIHDDSGKAEAFLGGVIVGAIGGSAATIATVSSAGSVAGLSAAGITSGLATIGRIAGGGMVAGLAVSASVPVVTAATVGYGAYKAWEWFNHPSQQLVGINH</sequence>
<dbReference type="RefSeq" id="WP_323275191.1">
    <property type="nucleotide sequence ID" value="NZ_JAYGHT010000215.1"/>
</dbReference>
<reference evidence="1 2" key="1">
    <citation type="submission" date="2023-12" db="EMBL/GenBank/DDBJ databases">
        <title>Baltic Sea Cyanobacteria.</title>
        <authorList>
            <person name="Delbaje E."/>
            <person name="Fewer D.P."/>
            <person name="Shishido T.K."/>
        </authorList>
    </citation>
    <scope>NUCLEOTIDE SEQUENCE [LARGE SCALE GENOMIC DNA]</scope>
    <source>
        <strain evidence="1 2">CCNP 1315</strain>
    </source>
</reference>
<proteinExistence type="predicted"/>
<name>A0ABU5U824_9CYAN</name>
<gene>
    <name evidence="1" type="ORF">VB854_30785</name>
</gene>
<protein>
    <submittedName>
        <fullName evidence="1">Uncharacterized protein</fullName>
    </submittedName>
</protein>
<keyword evidence="2" id="KW-1185">Reference proteome</keyword>
<dbReference type="Proteomes" id="UP001301728">
    <property type="component" value="Unassembled WGS sequence"/>
</dbReference>